<evidence type="ECO:0000256" key="4">
    <source>
        <dbReference type="ARBA" id="ARBA00022670"/>
    </source>
</evidence>
<comment type="similarity">
    <text evidence="2">Belongs to the peptidase S1 family.</text>
</comment>
<proteinExistence type="inferred from homology"/>
<keyword evidence="14" id="KW-1185">Reference proteome</keyword>
<dbReference type="InterPro" id="IPR033116">
    <property type="entry name" value="TRYPSIN_SER"/>
</dbReference>
<evidence type="ECO:0000256" key="12">
    <source>
        <dbReference type="SAM" id="SignalP"/>
    </source>
</evidence>
<evidence type="ECO:0000256" key="2">
    <source>
        <dbReference type="ARBA" id="ARBA00007664"/>
    </source>
</evidence>
<name>A0AB39ZYC6_DROSZ</name>
<dbReference type="PROSITE" id="PS00134">
    <property type="entry name" value="TRYPSIN_HIS"/>
    <property type="match status" value="1"/>
</dbReference>
<dbReference type="PROSITE" id="PS51257">
    <property type="entry name" value="PROKAR_LIPOPROTEIN"/>
    <property type="match status" value="1"/>
</dbReference>
<dbReference type="RefSeq" id="XP_016945616.2">
    <property type="nucleotide sequence ID" value="XM_017090127.4"/>
</dbReference>
<dbReference type="InterPro" id="IPR009003">
    <property type="entry name" value="Peptidase_S1_PA"/>
</dbReference>
<organism evidence="14 15">
    <name type="scientific">Drosophila suzukii</name>
    <name type="common">Spotted-wing drosophila fruit fly</name>
    <dbReference type="NCBI Taxonomy" id="28584"/>
    <lineage>
        <taxon>Eukaryota</taxon>
        <taxon>Metazoa</taxon>
        <taxon>Ecdysozoa</taxon>
        <taxon>Arthropoda</taxon>
        <taxon>Hexapoda</taxon>
        <taxon>Insecta</taxon>
        <taxon>Pterygota</taxon>
        <taxon>Neoptera</taxon>
        <taxon>Endopterygota</taxon>
        <taxon>Diptera</taxon>
        <taxon>Brachycera</taxon>
        <taxon>Muscomorpha</taxon>
        <taxon>Ephydroidea</taxon>
        <taxon>Drosophilidae</taxon>
        <taxon>Drosophila</taxon>
        <taxon>Sophophora</taxon>
    </lineage>
</organism>
<reference evidence="15" key="2">
    <citation type="submission" date="2025-08" db="UniProtKB">
        <authorList>
            <consortium name="RefSeq"/>
        </authorList>
    </citation>
    <scope>IDENTIFICATION</scope>
</reference>
<evidence type="ECO:0000256" key="3">
    <source>
        <dbReference type="ARBA" id="ARBA00022525"/>
    </source>
</evidence>
<dbReference type="CDD" id="cd00190">
    <property type="entry name" value="Tryp_SPc"/>
    <property type="match status" value="1"/>
</dbReference>
<dbReference type="PROSITE" id="PS50240">
    <property type="entry name" value="TRYPSIN_DOM"/>
    <property type="match status" value="1"/>
</dbReference>
<dbReference type="PROSITE" id="PS00135">
    <property type="entry name" value="TRYPSIN_SER"/>
    <property type="match status" value="1"/>
</dbReference>
<evidence type="ECO:0000313" key="14">
    <source>
        <dbReference type="Proteomes" id="UP001652628"/>
    </source>
</evidence>
<evidence type="ECO:0000256" key="5">
    <source>
        <dbReference type="ARBA" id="ARBA00022729"/>
    </source>
</evidence>
<evidence type="ECO:0000256" key="1">
    <source>
        <dbReference type="ARBA" id="ARBA00004239"/>
    </source>
</evidence>
<evidence type="ECO:0000256" key="6">
    <source>
        <dbReference type="ARBA" id="ARBA00022801"/>
    </source>
</evidence>
<evidence type="ECO:0000256" key="8">
    <source>
        <dbReference type="ARBA" id="ARBA00023145"/>
    </source>
</evidence>
<feature type="signal peptide" evidence="12">
    <location>
        <begin position="1"/>
        <end position="20"/>
    </location>
</feature>
<dbReference type="FunFam" id="2.40.10.10:FF:000077">
    <property type="entry name" value="Predicted protein"/>
    <property type="match status" value="1"/>
</dbReference>
<dbReference type="Gene3D" id="2.40.10.10">
    <property type="entry name" value="Trypsin-like serine proteases"/>
    <property type="match status" value="1"/>
</dbReference>
<dbReference type="PANTHER" id="PTHR24276:SF94">
    <property type="entry name" value="AT20289P-RELATED"/>
    <property type="match status" value="1"/>
</dbReference>
<dbReference type="GO" id="GO:0004252">
    <property type="term" value="F:serine-type endopeptidase activity"/>
    <property type="evidence" value="ECO:0007669"/>
    <property type="project" value="UniProtKB-EC"/>
</dbReference>
<dbReference type="PRINTS" id="PR00722">
    <property type="entry name" value="CHYMOTRYPSIN"/>
</dbReference>
<gene>
    <name evidence="15" type="primary">LOC108021415</name>
</gene>
<evidence type="ECO:0000256" key="9">
    <source>
        <dbReference type="ARBA" id="ARBA00023157"/>
    </source>
</evidence>
<dbReference type="PANTHER" id="PTHR24276">
    <property type="entry name" value="POLYSERASE-RELATED"/>
    <property type="match status" value="1"/>
</dbReference>
<dbReference type="GO" id="GO:0006508">
    <property type="term" value="P:proteolysis"/>
    <property type="evidence" value="ECO:0007669"/>
    <property type="project" value="UniProtKB-KW"/>
</dbReference>
<keyword evidence="7 11" id="KW-0720">Serine protease</keyword>
<evidence type="ECO:0000256" key="7">
    <source>
        <dbReference type="ARBA" id="ARBA00022825"/>
    </source>
</evidence>
<comment type="catalytic activity">
    <reaction evidence="10">
        <text>Preferential cleavage: Arg-|-Xaa, Lys-|-Xaa.</text>
        <dbReference type="EC" id="3.4.21.4"/>
    </reaction>
</comment>
<keyword evidence="9" id="KW-1015">Disulfide bond</keyword>
<feature type="domain" description="Peptidase S1" evidence="13">
    <location>
        <begin position="31"/>
        <end position="256"/>
    </location>
</feature>
<keyword evidence="4 11" id="KW-0645">Protease</keyword>
<dbReference type="InterPro" id="IPR043504">
    <property type="entry name" value="Peptidase_S1_PA_chymotrypsin"/>
</dbReference>
<dbReference type="InterPro" id="IPR050430">
    <property type="entry name" value="Peptidase_S1"/>
</dbReference>
<dbReference type="AlphaFoldDB" id="A0AB39ZYC6"/>
<reference evidence="14" key="1">
    <citation type="submission" date="2025-05" db="UniProtKB">
        <authorList>
            <consortium name="RefSeq"/>
        </authorList>
    </citation>
    <scope>NUCLEOTIDE SEQUENCE [LARGE SCALE GENOMIC DNA]</scope>
</reference>
<keyword evidence="5 12" id="KW-0732">Signal</keyword>
<dbReference type="InterPro" id="IPR001314">
    <property type="entry name" value="Peptidase_S1A"/>
</dbReference>
<accession>A0AB39ZYC6</accession>
<evidence type="ECO:0000256" key="11">
    <source>
        <dbReference type="RuleBase" id="RU363034"/>
    </source>
</evidence>
<dbReference type="GO" id="GO:0005576">
    <property type="term" value="C:extracellular region"/>
    <property type="evidence" value="ECO:0007669"/>
    <property type="project" value="UniProtKB-SubCell"/>
</dbReference>
<dbReference type="InterPro" id="IPR018114">
    <property type="entry name" value="TRYPSIN_HIS"/>
</dbReference>
<sequence length="258" mass="27530">MNRLVLSVVALVALSACCQGHPDIDFPFGRIVNGEDAEIESFPYQVSIQTTKGSHFCGGSLIDSETILTAAHCMQSYAANELQVRLGSKSRSSGGEVVGVRAFKFHEGYNSKLMVNDVAIMKLSTPVRQTSKIRAIELESSQPVSGTPAVVTGWGTKCFLVCSSPDNLLQVTVDLLHYTDCASDTFSYGAESIRETMVCATGEKKDACQGDSGGPLVANGKQVGVVSWGQGCAWSNYPGVYADVPSLKQWIEDTSATL</sequence>
<evidence type="ECO:0000313" key="15">
    <source>
        <dbReference type="RefSeq" id="XP_016945616.2"/>
    </source>
</evidence>
<dbReference type="SUPFAM" id="SSF50494">
    <property type="entry name" value="Trypsin-like serine proteases"/>
    <property type="match status" value="1"/>
</dbReference>
<keyword evidence="3" id="KW-0964">Secreted</keyword>
<dbReference type="GeneID" id="108021415"/>
<feature type="chain" id="PRO_5044229031" evidence="12">
    <location>
        <begin position="21"/>
        <end position="258"/>
    </location>
</feature>
<protein>
    <submittedName>
        <fullName evidence="15">Trypsin-like</fullName>
    </submittedName>
</protein>
<dbReference type="InterPro" id="IPR001254">
    <property type="entry name" value="Trypsin_dom"/>
</dbReference>
<keyword evidence="6 11" id="KW-0378">Hydrolase</keyword>
<comment type="subcellular location">
    <subcellularLocation>
        <location evidence="1">Secreted</location>
        <location evidence="1">Extracellular space</location>
    </subcellularLocation>
</comment>
<evidence type="ECO:0000259" key="13">
    <source>
        <dbReference type="PROSITE" id="PS50240"/>
    </source>
</evidence>
<dbReference type="SMART" id="SM00020">
    <property type="entry name" value="Tryp_SPc"/>
    <property type="match status" value="1"/>
</dbReference>
<dbReference type="Pfam" id="PF00089">
    <property type="entry name" value="Trypsin"/>
    <property type="match status" value="1"/>
</dbReference>
<dbReference type="Proteomes" id="UP001652628">
    <property type="component" value="Chromosome 2L"/>
</dbReference>
<evidence type="ECO:0000256" key="10">
    <source>
        <dbReference type="ARBA" id="ARBA00036320"/>
    </source>
</evidence>
<keyword evidence="8" id="KW-0865">Zymogen</keyword>